<name>A0A821QXH0_9BILA</name>
<comment type="caution">
    <text evidence="1">The sequence shown here is derived from an EMBL/GenBank/DDBJ whole genome shotgun (WGS) entry which is preliminary data.</text>
</comment>
<gene>
    <name evidence="1" type="ORF">UJA718_LOCUS42733</name>
</gene>
<dbReference type="Proteomes" id="UP000663873">
    <property type="component" value="Unassembled WGS sequence"/>
</dbReference>
<reference evidence="1" key="1">
    <citation type="submission" date="2021-02" db="EMBL/GenBank/DDBJ databases">
        <authorList>
            <person name="Nowell W R."/>
        </authorList>
    </citation>
    <scope>NUCLEOTIDE SEQUENCE</scope>
</reference>
<evidence type="ECO:0000313" key="2">
    <source>
        <dbReference type="Proteomes" id="UP000663873"/>
    </source>
</evidence>
<sequence length="104" mass="12213">MLDLSSGQAALTYIRLLTNDDSLVDEYETRMHHRGFSREQFANAITSLRSLRSLSNIEETSTLPPNQWTYEEIKCWFRQNLLSDYLFNIFTFDNGDEFLTYATL</sequence>
<feature type="non-terminal residue" evidence="1">
    <location>
        <position position="104"/>
    </location>
</feature>
<proteinExistence type="predicted"/>
<dbReference type="AlphaFoldDB" id="A0A821QXH0"/>
<protein>
    <submittedName>
        <fullName evidence="1">Uncharacterized protein</fullName>
    </submittedName>
</protein>
<keyword evidence="2" id="KW-1185">Reference proteome</keyword>
<accession>A0A821QXH0</accession>
<evidence type="ECO:0000313" key="1">
    <source>
        <dbReference type="EMBL" id="CAF4833510.1"/>
    </source>
</evidence>
<dbReference type="EMBL" id="CAJOBP010056145">
    <property type="protein sequence ID" value="CAF4833510.1"/>
    <property type="molecule type" value="Genomic_DNA"/>
</dbReference>
<organism evidence="1 2">
    <name type="scientific">Rotaria socialis</name>
    <dbReference type="NCBI Taxonomy" id="392032"/>
    <lineage>
        <taxon>Eukaryota</taxon>
        <taxon>Metazoa</taxon>
        <taxon>Spiralia</taxon>
        <taxon>Gnathifera</taxon>
        <taxon>Rotifera</taxon>
        <taxon>Eurotatoria</taxon>
        <taxon>Bdelloidea</taxon>
        <taxon>Philodinida</taxon>
        <taxon>Philodinidae</taxon>
        <taxon>Rotaria</taxon>
    </lineage>
</organism>